<evidence type="ECO:0000313" key="2">
    <source>
        <dbReference type="RefSeq" id="XP_059600076.1"/>
    </source>
</evidence>
<reference evidence="2" key="1">
    <citation type="submission" date="2025-02" db="EMBL/GenBank/DDBJ databases">
        <authorList>
            <consortium name="NCBI Genome Project"/>
        </authorList>
    </citation>
    <scope>NUCLEOTIDE SEQUENCE</scope>
</reference>
<reference evidence="2" key="2">
    <citation type="submission" date="2025-08" db="UniProtKB">
        <authorList>
            <consortium name="RefSeq"/>
        </authorList>
    </citation>
    <scope>IDENTIFICATION</scope>
</reference>
<name>A0AAJ8BPJ2_ASPNG</name>
<feature type="transmembrane region" description="Helical" evidence="1">
    <location>
        <begin position="30"/>
        <end position="49"/>
    </location>
</feature>
<keyword evidence="1" id="KW-0812">Transmembrane</keyword>
<dbReference type="VEuPathDB" id="FungiDB:An02g09860"/>
<keyword evidence="1" id="KW-0472">Membrane</keyword>
<protein>
    <submittedName>
        <fullName evidence="2">Uncharacterized protein</fullName>
    </submittedName>
</protein>
<gene>
    <name evidence="2" type="ORF">An02g09860</name>
</gene>
<accession>A0AAJ8BPJ2</accession>
<sequence length="175" mass="19299">MVTALKSEEKTGIRVDSLLSSGGTGRGGRGYYVGVTVVIVVVAVSKNGIFAGNLVWGTVGVSHLFIVVRPCDVMNVYVRTGNRIRVQRKEGRHKLHIHVRLESNHRVWVVGVMQMIRLVMCTDMRVGDDYQLNLALRPATIDPLVSALLPATCARCDDGESELAPIIYTPHRYTN</sequence>
<feature type="transmembrane region" description="Helical" evidence="1">
    <location>
        <begin position="55"/>
        <end position="78"/>
    </location>
</feature>
<dbReference type="RefSeq" id="XP_059600076.1">
    <property type="nucleotide sequence ID" value="XM_059746532.1"/>
</dbReference>
<evidence type="ECO:0000256" key="1">
    <source>
        <dbReference type="SAM" id="Phobius"/>
    </source>
</evidence>
<dbReference type="AlphaFoldDB" id="A0AAJ8BPJ2"/>
<keyword evidence="1" id="KW-1133">Transmembrane helix</keyword>
<dbReference type="KEGG" id="ang:An02g09860"/>
<organism evidence="2">
    <name type="scientific">Aspergillus niger</name>
    <dbReference type="NCBI Taxonomy" id="5061"/>
    <lineage>
        <taxon>Eukaryota</taxon>
        <taxon>Fungi</taxon>
        <taxon>Dikarya</taxon>
        <taxon>Ascomycota</taxon>
        <taxon>Pezizomycotina</taxon>
        <taxon>Eurotiomycetes</taxon>
        <taxon>Eurotiomycetidae</taxon>
        <taxon>Eurotiales</taxon>
        <taxon>Aspergillaceae</taxon>
        <taxon>Aspergillus</taxon>
        <taxon>Aspergillus subgen. Circumdati</taxon>
    </lineage>
</organism>
<proteinExistence type="predicted"/>
<dbReference type="GeneID" id="84590427"/>